<dbReference type="Proteomes" id="UP000594749">
    <property type="component" value="Chromosome"/>
</dbReference>
<dbReference type="PANTHER" id="PTHR42997:SF1">
    <property type="entry name" value="AP-4-A PHOSPHORYLASE"/>
    <property type="match status" value="1"/>
</dbReference>
<feature type="short sequence motif" description="Histidine triad motif" evidence="4">
    <location>
        <begin position="125"/>
        <end position="129"/>
    </location>
</feature>
<evidence type="ECO:0000256" key="3">
    <source>
        <dbReference type="PIRSR" id="PIRSR639383-2"/>
    </source>
</evidence>
<dbReference type="GO" id="GO:0003824">
    <property type="term" value="F:catalytic activity"/>
    <property type="evidence" value="ECO:0007669"/>
    <property type="project" value="InterPro"/>
</dbReference>
<dbReference type="EMBL" id="CP063078">
    <property type="protein sequence ID" value="QOQ88102.1"/>
    <property type="molecule type" value="Genomic_DNA"/>
</dbReference>
<dbReference type="AlphaFoldDB" id="A0A7M1LHN5"/>
<evidence type="ECO:0000256" key="4">
    <source>
        <dbReference type="PROSITE-ProRule" id="PRU00464"/>
    </source>
</evidence>
<dbReference type="PANTHER" id="PTHR42997">
    <property type="entry name" value="HIT FAMILY HYDROLASE"/>
    <property type="match status" value="1"/>
</dbReference>
<evidence type="ECO:0000313" key="6">
    <source>
        <dbReference type="EMBL" id="QOQ88102.1"/>
    </source>
</evidence>
<dbReference type="GO" id="GO:0000166">
    <property type="term" value="F:nucleotide binding"/>
    <property type="evidence" value="ECO:0007669"/>
    <property type="project" value="UniProtKB-KW"/>
</dbReference>
<dbReference type="InterPro" id="IPR011146">
    <property type="entry name" value="HIT-like"/>
</dbReference>
<feature type="active site" description="Tele-AMP-histidine intermediate" evidence="2">
    <location>
        <position position="127"/>
    </location>
</feature>
<dbReference type="CDD" id="cd01275">
    <property type="entry name" value="FHIT"/>
    <property type="match status" value="1"/>
</dbReference>
<organism evidence="6 7">
    <name type="scientific">Campylobacter corcagiensis</name>
    <dbReference type="NCBI Taxonomy" id="1448857"/>
    <lineage>
        <taxon>Bacteria</taxon>
        <taxon>Pseudomonadati</taxon>
        <taxon>Campylobacterota</taxon>
        <taxon>Epsilonproteobacteria</taxon>
        <taxon>Campylobacterales</taxon>
        <taxon>Campylobacteraceae</taxon>
        <taxon>Campylobacter</taxon>
    </lineage>
</organism>
<name>A0A7M1LHN5_9BACT</name>
<feature type="domain" description="HIT" evidence="5">
    <location>
        <begin position="29"/>
        <end position="140"/>
    </location>
</feature>
<keyword evidence="7" id="KW-1185">Reference proteome</keyword>
<evidence type="ECO:0000259" key="5">
    <source>
        <dbReference type="PROSITE" id="PS51084"/>
    </source>
</evidence>
<keyword evidence="1" id="KW-0547">Nucleotide-binding</keyword>
<proteinExistence type="predicted"/>
<dbReference type="Gene3D" id="3.30.428.10">
    <property type="entry name" value="HIT-like"/>
    <property type="match status" value="1"/>
</dbReference>
<reference evidence="6 7" key="1">
    <citation type="submission" date="2020-10" db="EMBL/GenBank/DDBJ databases">
        <title>Campylobacter and Helicobacter PacBio genomes.</title>
        <authorList>
            <person name="Lane C."/>
        </authorList>
    </citation>
    <scope>NUCLEOTIDE SEQUENCE [LARGE SCALE GENOMIC DNA]</scope>
    <source>
        <strain evidence="6 7">2016D-0077</strain>
    </source>
</reference>
<dbReference type="Pfam" id="PF01230">
    <property type="entry name" value="HIT"/>
    <property type="match status" value="1"/>
</dbReference>
<accession>A0A7M1LHN5</accession>
<feature type="binding site" evidence="3">
    <location>
        <position position="129"/>
    </location>
    <ligand>
        <name>substrate</name>
    </ligand>
</feature>
<dbReference type="InterPro" id="IPR052908">
    <property type="entry name" value="AP-4-A_phosphorylase"/>
</dbReference>
<dbReference type="PROSITE" id="PS51084">
    <property type="entry name" value="HIT_2"/>
    <property type="match status" value="1"/>
</dbReference>
<dbReference type="InterPro" id="IPR036265">
    <property type="entry name" value="HIT-like_sf"/>
</dbReference>
<evidence type="ECO:0000256" key="2">
    <source>
        <dbReference type="PIRSR" id="PIRSR639383-1"/>
    </source>
</evidence>
<sequence length="169" mass="19052">MWRVVLEKLDYLCAPWRSEYFGSKEEGCVFCRAAKSPENDDKNGVLFRAKFCFGIMNLYPYSPGAFMVIPYEHSDNIENLKPEIWQEMSKFVRIGVSVLKSQIGANGVNIGMNLGSAAGAGIAQHVHYHLVPRWSGDTNFITTIGCVRVNGVPFSNLYEKIKAGYKRYI</sequence>
<dbReference type="InterPro" id="IPR039383">
    <property type="entry name" value="FHIT"/>
</dbReference>
<evidence type="ECO:0000313" key="7">
    <source>
        <dbReference type="Proteomes" id="UP000594749"/>
    </source>
</evidence>
<evidence type="ECO:0000256" key="1">
    <source>
        <dbReference type="ARBA" id="ARBA00022741"/>
    </source>
</evidence>
<dbReference type="OrthoDB" id="9784774at2"/>
<gene>
    <name evidence="6" type="ORF">IMC76_00390</name>
</gene>
<feature type="binding site" evidence="3">
    <location>
        <position position="57"/>
    </location>
    <ligand>
        <name>substrate</name>
    </ligand>
</feature>
<dbReference type="SUPFAM" id="SSF54197">
    <property type="entry name" value="HIT-like"/>
    <property type="match status" value="1"/>
</dbReference>
<protein>
    <submittedName>
        <fullName evidence="6">HIT domain-containing protein</fullName>
    </submittedName>
</protein>